<dbReference type="Gene3D" id="2.60.40.1250">
    <property type="entry name" value="Thiol:disulfide interchange protein DsbD, N-terminal domain"/>
    <property type="match status" value="1"/>
</dbReference>
<dbReference type="PANTHER" id="PTHR32234:SF0">
    <property type="entry name" value="THIOL:DISULFIDE INTERCHANGE PROTEIN DSBD"/>
    <property type="match status" value="1"/>
</dbReference>
<keyword evidence="4" id="KW-1185">Reference proteome</keyword>
<gene>
    <name evidence="3" type="ORF">FHS24_001225</name>
</gene>
<dbReference type="PANTHER" id="PTHR32234">
    <property type="entry name" value="THIOL:DISULFIDE INTERCHANGE PROTEIN DSBD"/>
    <property type="match status" value="1"/>
</dbReference>
<proteinExistence type="predicted"/>
<evidence type="ECO:0000313" key="3">
    <source>
        <dbReference type="EMBL" id="MBB3106724.1"/>
    </source>
</evidence>
<feature type="domain" description="Thiol:disulfide interchange protein DsbD N-terminal" evidence="2">
    <location>
        <begin position="60"/>
        <end position="181"/>
    </location>
</feature>
<comment type="caution">
    <text evidence="3">The sequence shown here is derived from an EMBL/GenBank/DDBJ whole genome shotgun (WGS) entry which is preliminary data.</text>
</comment>
<reference evidence="3 4" key="1">
    <citation type="submission" date="2020-08" db="EMBL/GenBank/DDBJ databases">
        <title>Genomic Encyclopedia of Type Strains, Phase III (KMG-III): the genomes of soil and plant-associated and newly described type strains.</title>
        <authorList>
            <person name="Whitman W."/>
        </authorList>
    </citation>
    <scope>NUCLEOTIDE SEQUENCE [LARGE SCALE GENOMIC DNA]</scope>
    <source>
        <strain evidence="3 4">CECT 5885</strain>
    </source>
</reference>
<keyword evidence="1" id="KW-0732">Signal</keyword>
<dbReference type="AlphaFoldDB" id="A0A839TFB0"/>
<evidence type="ECO:0000313" key="4">
    <source>
        <dbReference type="Proteomes" id="UP000588111"/>
    </source>
</evidence>
<dbReference type="EMBL" id="JACHXL010000002">
    <property type="protein sequence ID" value="MBB3106724.1"/>
    <property type="molecule type" value="Genomic_DNA"/>
</dbReference>
<dbReference type="RefSeq" id="WP_183619724.1">
    <property type="nucleotide sequence ID" value="NZ_CAJHAH010000001.1"/>
</dbReference>
<evidence type="ECO:0000259" key="2">
    <source>
        <dbReference type="Pfam" id="PF11412"/>
    </source>
</evidence>
<evidence type="ECO:0000256" key="1">
    <source>
        <dbReference type="SAM" id="SignalP"/>
    </source>
</evidence>
<feature type="chain" id="PRO_5032798727" evidence="1">
    <location>
        <begin position="47"/>
        <end position="189"/>
    </location>
</feature>
<dbReference type="Proteomes" id="UP000588111">
    <property type="component" value="Unassembled WGS sequence"/>
</dbReference>
<dbReference type="GO" id="GO:0047134">
    <property type="term" value="F:protein-disulfide reductase [NAD(P)H] activity"/>
    <property type="evidence" value="ECO:0007669"/>
    <property type="project" value="UniProtKB-EC"/>
</dbReference>
<dbReference type="InterPro" id="IPR028250">
    <property type="entry name" value="DsbDN"/>
</dbReference>
<dbReference type="GO" id="GO:0045454">
    <property type="term" value="P:cell redox homeostasis"/>
    <property type="evidence" value="ECO:0007669"/>
    <property type="project" value="TreeGrafter"/>
</dbReference>
<organism evidence="3 4">
    <name type="scientific">Psychrobacter luti</name>
    <dbReference type="NCBI Taxonomy" id="198481"/>
    <lineage>
        <taxon>Bacteria</taxon>
        <taxon>Pseudomonadati</taxon>
        <taxon>Pseudomonadota</taxon>
        <taxon>Gammaproteobacteria</taxon>
        <taxon>Moraxellales</taxon>
        <taxon>Moraxellaceae</taxon>
        <taxon>Psychrobacter</taxon>
    </lineage>
</organism>
<sequence>MSIKTATLTATVINKRVSRKSHLLALALMSSSLMTGLSMTPLSAQAAGLGELFGNNNTAQSKFLPVDKAFQVGSVTKATSKGTQLSITFDITPGHYVYKNKLTVSFPKGISATPFSFSQSPVSIDDPTFGKVPVFTQKNMVATTTLTTNNGKGAKNVPVIIGWQGCSKAGLCYPPEKIKTTVNIGTVRK</sequence>
<dbReference type="EC" id="1.8.1.8" evidence="3"/>
<feature type="signal peptide" evidence="1">
    <location>
        <begin position="1"/>
        <end position="46"/>
    </location>
</feature>
<protein>
    <submittedName>
        <fullName evidence="3">Thiol:disulfide interchange protein DsbD</fullName>
        <ecNumber evidence="3">1.8.1.8</ecNumber>
    </submittedName>
</protein>
<dbReference type="InterPro" id="IPR036929">
    <property type="entry name" value="DsbDN_sf"/>
</dbReference>
<name>A0A839TFB0_9GAMM</name>
<keyword evidence="3" id="KW-0560">Oxidoreductase</keyword>
<accession>A0A839TFB0</accession>
<dbReference type="Pfam" id="PF11412">
    <property type="entry name" value="DsbD_N"/>
    <property type="match status" value="1"/>
</dbReference>
<dbReference type="SUPFAM" id="SSF74863">
    <property type="entry name" value="Thiol:disulfide interchange protein DsbD, N-terminal domain (DsbD-alpha)"/>
    <property type="match status" value="1"/>
</dbReference>